<reference evidence="1" key="1">
    <citation type="submission" date="2023-10" db="EMBL/GenBank/DDBJ databases">
        <title>Genome assemblies of two species of porcelain crab, Petrolisthes cinctipes and Petrolisthes manimaculis (Anomura: Porcellanidae).</title>
        <authorList>
            <person name="Angst P."/>
        </authorList>
    </citation>
    <scope>NUCLEOTIDE SEQUENCE</scope>
    <source>
        <strain evidence="1">PB745_01</strain>
        <tissue evidence="1">Gill</tissue>
    </source>
</reference>
<name>A0AAE1KLL1_PETCI</name>
<comment type="caution">
    <text evidence="1">The sequence shown here is derived from an EMBL/GenBank/DDBJ whole genome shotgun (WGS) entry which is preliminary data.</text>
</comment>
<dbReference type="Proteomes" id="UP001286313">
    <property type="component" value="Unassembled WGS sequence"/>
</dbReference>
<keyword evidence="2" id="KW-1185">Reference proteome</keyword>
<organism evidence="1 2">
    <name type="scientific">Petrolisthes cinctipes</name>
    <name type="common">Flat porcelain crab</name>
    <dbReference type="NCBI Taxonomy" id="88211"/>
    <lineage>
        <taxon>Eukaryota</taxon>
        <taxon>Metazoa</taxon>
        <taxon>Ecdysozoa</taxon>
        <taxon>Arthropoda</taxon>
        <taxon>Crustacea</taxon>
        <taxon>Multicrustacea</taxon>
        <taxon>Malacostraca</taxon>
        <taxon>Eumalacostraca</taxon>
        <taxon>Eucarida</taxon>
        <taxon>Decapoda</taxon>
        <taxon>Pleocyemata</taxon>
        <taxon>Anomura</taxon>
        <taxon>Galatheoidea</taxon>
        <taxon>Porcellanidae</taxon>
        <taxon>Petrolisthes</taxon>
    </lineage>
</organism>
<dbReference type="AlphaFoldDB" id="A0AAE1KLL1"/>
<proteinExistence type="predicted"/>
<gene>
    <name evidence="1" type="ORF">Pcinc_020273</name>
</gene>
<evidence type="ECO:0000313" key="2">
    <source>
        <dbReference type="Proteomes" id="UP001286313"/>
    </source>
</evidence>
<dbReference type="EMBL" id="JAWQEG010002050">
    <property type="protein sequence ID" value="KAK3874825.1"/>
    <property type="molecule type" value="Genomic_DNA"/>
</dbReference>
<evidence type="ECO:0000313" key="1">
    <source>
        <dbReference type="EMBL" id="KAK3874825.1"/>
    </source>
</evidence>
<sequence length="127" mass="14229">MQTYTTTTHVPSLPPLSPVRDLPHYPCTRPCHHYPPSEDLPPLPMYPPCHHYPPSKTCHHYPCTLLPPLSPVQDLPPLPMYPPYHHYPPVQDLPPLSHMHTIPATTIPIHVLATTSLTSSTIGVIYS</sequence>
<accession>A0AAE1KLL1</accession>
<protein>
    <submittedName>
        <fullName evidence="1">Uncharacterized protein</fullName>
    </submittedName>
</protein>